<feature type="domain" description="DUF2415" evidence="2">
    <location>
        <begin position="504"/>
        <end position="543"/>
    </location>
</feature>
<dbReference type="SUPFAM" id="SSF50978">
    <property type="entry name" value="WD40 repeat-like"/>
    <property type="match status" value="1"/>
</dbReference>
<name>A0A2S4KWL9_9HYPO</name>
<dbReference type="InterPro" id="IPR036322">
    <property type="entry name" value="WD40_repeat_dom_sf"/>
</dbReference>
<dbReference type="InterPro" id="IPR019417">
    <property type="entry name" value="DUF2415"/>
</dbReference>
<proteinExistence type="predicted"/>
<dbReference type="EMBL" id="PKSG01000510">
    <property type="protein sequence ID" value="POR34598.1"/>
    <property type="molecule type" value="Genomic_DNA"/>
</dbReference>
<dbReference type="PANTHER" id="PTHR43991:SF9">
    <property type="entry name" value="DUF2415 DOMAIN-CONTAINING PROTEIN"/>
    <property type="match status" value="1"/>
</dbReference>
<dbReference type="STRING" id="94208.A0A2S4KWL9"/>
<comment type="caution">
    <text evidence="3">The sequence shown here is derived from an EMBL/GenBank/DDBJ whole genome shotgun (WGS) entry which is preliminary data.</text>
</comment>
<dbReference type="InterPro" id="IPR015943">
    <property type="entry name" value="WD40/YVTN_repeat-like_dom_sf"/>
</dbReference>
<dbReference type="PANTHER" id="PTHR43991">
    <property type="entry name" value="WD REPEAT PROTEIN (AFU_ORTHOLOGUE AFUA_8G05640)-RELATED"/>
    <property type="match status" value="1"/>
</dbReference>
<dbReference type="Pfam" id="PF10313">
    <property type="entry name" value="DUF2415"/>
    <property type="match status" value="1"/>
</dbReference>
<evidence type="ECO:0000256" key="1">
    <source>
        <dbReference type="SAM" id="MobiDB-lite"/>
    </source>
</evidence>
<evidence type="ECO:0000313" key="3">
    <source>
        <dbReference type="EMBL" id="POR34598.1"/>
    </source>
</evidence>
<feature type="compositionally biased region" description="Basic and acidic residues" evidence="1">
    <location>
        <begin position="611"/>
        <end position="629"/>
    </location>
</feature>
<organism evidence="3 4">
    <name type="scientific">Tolypocladium paradoxum</name>
    <dbReference type="NCBI Taxonomy" id="94208"/>
    <lineage>
        <taxon>Eukaryota</taxon>
        <taxon>Fungi</taxon>
        <taxon>Dikarya</taxon>
        <taxon>Ascomycota</taxon>
        <taxon>Pezizomycotina</taxon>
        <taxon>Sordariomycetes</taxon>
        <taxon>Hypocreomycetidae</taxon>
        <taxon>Hypocreales</taxon>
        <taxon>Ophiocordycipitaceae</taxon>
        <taxon>Tolypocladium</taxon>
    </lineage>
</organism>
<accession>A0A2S4KWL9</accession>
<dbReference type="Proteomes" id="UP000237481">
    <property type="component" value="Unassembled WGS sequence"/>
</dbReference>
<reference evidence="3 4" key="1">
    <citation type="submission" date="2018-01" db="EMBL/GenBank/DDBJ databases">
        <title>Harnessing the power of phylogenomics to disentangle the directionality and signatures of interkingdom host jumping in the parasitic fungal genus Tolypocladium.</title>
        <authorList>
            <person name="Quandt C.A."/>
            <person name="Patterson W."/>
            <person name="Spatafora J.W."/>
        </authorList>
    </citation>
    <scope>NUCLEOTIDE SEQUENCE [LARGE SCALE GENOMIC DNA]</scope>
    <source>
        <strain evidence="3 4">NRBC 100945</strain>
    </source>
</reference>
<protein>
    <recommendedName>
        <fullName evidence="2">DUF2415 domain-containing protein</fullName>
    </recommendedName>
</protein>
<gene>
    <name evidence="3" type="ORF">TPAR_05204</name>
</gene>
<dbReference type="OrthoDB" id="64353at2759"/>
<dbReference type="AlphaFoldDB" id="A0A2S4KWL9"/>
<evidence type="ECO:0000313" key="4">
    <source>
        <dbReference type="Proteomes" id="UP000237481"/>
    </source>
</evidence>
<dbReference type="Gene3D" id="2.130.10.10">
    <property type="entry name" value="YVTN repeat-like/Quinoprotein amine dehydrogenase"/>
    <property type="match status" value="1"/>
</dbReference>
<feature type="region of interest" description="Disordered" evidence="1">
    <location>
        <begin position="567"/>
        <end position="701"/>
    </location>
</feature>
<keyword evidence="4" id="KW-1185">Reference proteome</keyword>
<evidence type="ECO:0000259" key="2">
    <source>
        <dbReference type="Pfam" id="PF10313"/>
    </source>
</evidence>
<sequence>MPEPAPAPAQLCSVSYDILSAHSGAAINTIGTGPHRTAPHFTLPHLIFLASSSRPANDRFPWLAFRHRLAAADPVARIIARPSPRFTHPTNCLVRDETTHWTHLAGLWRAHDSPSGRGATRHLRKHRRAVAAALGCGQDGGTDDGSQRRWHVCLPLFLHVWLYADGIMTVDRSYPTDSIVSRSARKHYRVPVRSQHWQLRSLISTEKRHLVYFPGGNGSNHVQCLNTITHECETIKILTFAPRCLVAENGWLCCGSERGEFVAIRLDEGSEDSQSSGLSLEIDPETRHQLGLDGVRDDPLLSLLTQDHRLNKSFIAKSMKLAKDRVNCVTLWFPSTALLAADTAYTEGVAVLANNDRTVVLVSLREFERSEKTEPLDVVTYPDFVNRAIISPDGRLLVAILDDPYLYVHERVERSAESSSSSSGVSNGYQWELKQRLLLKSQRKDDRSDSRGSFAACFSCSGAYLAVGTQHGTISIFDTALLTEFGAEPLITTFKSSRPESGPGAVRDMAFCPGPFDILAWTEDRGHVGFADMRSNFIVRQIVDINVDRDFDHIDILDRNTIDPRLLNSQGERRSNRSPPSATARRQHGEGLETLNQPLTADETLVLEAIQGDRRRRDRFSPRGAEDGSRGPPDLTWTYLSNLRGNNGEPPRPRERSSSVGRATGDMLGSYRDQRERTSERVRSARLVREAGEQRQAVRRPDQRLMDRIGETVAAMRDQRERPDSAYLNVLEILQARERPPGEADHEDSSLLVPLVNQAMNRWEESAIRGTLVADHGVFEVPPSPDNTAGLAWTSDGRSLFVGAQNGIYQLRINVQSRKFCPSITMS</sequence>
<feature type="compositionally biased region" description="Basic and acidic residues" evidence="1">
    <location>
        <begin position="672"/>
        <end position="693"/>
    </location>
</feature>